<evidence type="ECO:0000256" key="1">
    <source>
        <dbReference type="SAM" id="MobiDB-lite"/>
    </source>
</evidence>
<protein>
    <submittedName>
        <fullName evidence="2">Uncharacterized protein</fullName>
    </submittedName>
</protein>
<evidence type="ECO:0000313" key="2">
    <source>
        <dbReference type="EMBL" id="KAJ3482173.1"/>
    </source>
</evidence>
<reference evidence="2" key="1">
    <citation type="submission" date="2022-07" db="EMBL/GenBank/DDBJ databases">
        <title>Genome Sequence of Physisporinus lineatus.</title>
        <authorList>
            <person name="Buettner E."/>
        </authorList>
    </citation>
    <scope>NUCLEOTIDE SEQUENCE</scope>
    <source>
        <strain evidence="2">VT162</strain>
    </source>
</reference>
<feature type="compositionally biased region" description="Polar residues" evidence="1">
    <location>
        <begin position="124"/>
        <end position="133"/>
    </location>
</feature>
<feature type="compositionally biased region" description="Low complexity" evidence="1">
    <location>
        <begin position="640"/>
        <end position="654"/>
    </location>
</feature>
<accession>A0AAD5YHG4</accession>
<feature type="region of interest" description="Disordered" evidence="1">
    <location>
        <begin position="619"/>
        <end position="654"/>
    </location>
</feature>
<evidence type="ECO:0000313" key="3">
    <source>
        <dbReference type="Proteomes" id="UP001212997"/>
    </source>
</evidence>
<gene>
    <name evidence="2" type="ORF">NLI96_g7161</name>
</gene>
<feature type="region of interest" description="Disordered" evidence="1">
    <location>
        <begin position="755"/>
        <end position="833"/>
    </location>
</feature>
<feature type="compositionally biased region" description="Basic residues" evidence="1">
    <location>
        <begin position="798"/>
        <end position="814"/>
    </location>
</feature>
<feature type="region of interest" description="Disordered" evidence="1">
    <location>
        <begin position="305"/>
        <end position="360"/>
    </location>
</feature>
<feature type="compositionally biased region" description="Polar residues" evidence="1">
    <location>
        <begin position="338"/>
        <end position="347"/>
    </location>
</feature>
<feature type="region of interest" description="Disordered" evidence="1">
    <location>
        <begin position="26"/>
        <end position="75"/>
    </location>
</feature>
<feature type="compositionally biased region" description="Polar residues" evidence="1">
    <location>
        <begin position="755"/>
        <end position="765"/>
    </location>
</feature>
<dbReference type="Proteomes" id="UP001212997">
    <property type="component" value="Unassembled WGS sequence"/>
</dbReference>
<name>A0AAD5YHG4_9APHY</name>
<dbReference type="EMBL" id="JANAWD010000285">
    <property type="protein sequence ID" value="KAJ3482173.1"/>
    <property type="molecule type" value="Genomic_DNA"/>
</dbReference>
<comment type="caution">
    <text evidence="2">The sequence shown here is derived from an EMBL/GenBank/DDBJ whole genome shotgun (WGS) entry which is preliminary data.</text>
</comment>
<organism evidence="2 3">
    <name type="scientific">Meripilus lineatus</name>
    <dbReference type="NCBI Taxonomy" id="2056292"/>
    <lineage>
        <taxon>Eukaryota</taxon>
        <taxon>Fungi</taxon>
        <taxon>Dikarya</taxon>
        <taxon>Basidiomycota</taxon>
        <taxon>Agaricomycotina</taxon>
        <taxon>Agaricomycetes</taxon>
        <taxon>Polyporales</taxon>
        <taxon>Meripilaceae</taxon>
        <taxon>Meripilus</taxon>
    </lineage>
</organism>
<feature type="compositionally biased region" description="Polar residues" evidence="1">
    <location>
        <begin position="38"/>
        <end position="63"/>
    </location>
</feature>
<dbReference type="AlphaFoldDB" id="A0AAD5YHG4"/>
<feature type="compositionally biased region" description="Polar residues" evidence="1">
    <location>
        <begin position="276"/>
        <end position="292"/>
    </location>
</feature>
<proteinExistence type="predicted"/>
<feature type="compositionally biased region" description="Basic and acidic residues" evidence="1">
    <location>
        <begin position="784"/>
        <end position="796"/>
    </location>
</feature>
<feature type="region of interest" description="Disordered" evidence="1">
    <location>
        <begin position="270"/>
        <end position="293"/>
    </location>
</feature>
<feature type="region of interest" description="Disordered" evidence="1">
    <location>
        <begin position="124"/>
        <end position="148"/>
    </location>
</feature>
<sequence>MSVEHCVVKTYLDKAVQTDFQWQLRPEEELAEQDPSRDTSLVSPDLNESNSSVIGSMQHSSIDSPHFSRDDSEDTQDLSLAVTSRAYNKDLSHRTLKVPSARIVSLPETASLFSAKRALAKTSTRVVSNPERSCTQRHDLSQSSDSLDISTETDPFLCESQVLPRARARAAAMDAPYTPSPPSSPDSIVIIADKSQLPRGFLRNKAALESSTPDVKVNGEGWIMWTRSPPRPIPALHGPLSLPYARCPSGAEGTVIEEPENLPRIIWGLEGEDSNRPSTDSVLPLPTQSTPQKPVRITQPLVTQQVPPRFLNPPEANKPTGESLLKSSAQPLGGQRVRASSPSQNILSEHPDLQRSLPGHGPIDLSDILRPRRLAPVYTASARELYDPIQQESYPYGLGGISSDWQALLLSQDKLQDRTLPSSGSLLTDEFSDYLRPSFSASSISSLASSRSPIVIEPTGHLSSHQLIHQDLPRRMSALEIAQKYRQDQLQQSALPTPPNSSSPIWTSRYSPHQSSFVSPDLLQRNVLPQGSSGFVHTASRALRPRLGSTTLDTLPSNSAAPGLYVPERETQNGAKDHLSRLQDMSILERTIMNATHTPQHRGMNVSTNSTLVQVPGHKLPTPSVSSQPLVPQDFPRRASSLTTPGSPTSSILGIKGTVSLQSRPAFASQRRLSAVPEEDLATLHDLGRTPSPAISPAAYRSDKSSAGKPSASGAIEDSRKSQADLGMSTPCLHQVEHVGHPAQGAAEMNTLGNQLSAQSSQTQPLVRIPPGRGKGPVAVPLRGKGDTRQHEEPYRGGRGRGRGRGGGKPRRGRGAPPGRGPERVDGGMTVRS</sequence>
<feature type="region of interest" description="Disordered" evidence="1">
    <location>
        <begin position="682"/>
        <end position="724"/>
    </location>
</feature>
<keyword evidence="3" id="KW-1185">Reference proteome</keyword>